<dbReference type="InterPro" id="IPR011009">
    <property type="entry name" value="Kinase-like_dom_sf"/>
</dbReference>
<accession>W1PCM6</accession>
<dbReference type="Pfam" id="PF00069">
    <property type="entry name" value="Pkinase"/>
    <property type="match status" value="1"/>
</dbReference>
<keyword evidence="8 11" id="KW-0472">Membrane</keyword>
<keyword evidence="14" id="KW-1185">Reference proteome</keyword>
<dbReference type="FunFam" id="3.80.10.10:FF:000275">
    <property type="entry name" value="Leucine-rich repeat receptor-like protein kinase"/>
    <property type="match status" value="1"/>
</dbReference>
<evidence type="ECO:0000256" key="4">
    <source>
        <dbReference type="ARBA" id="ARBA00022692"/>
    </source>
</evidence>
<dbReference type="PANTHER" id="PTHR48007:SF47">
    <property type="entry name" value="PROTEIN KINASE DOMAIN-CONTAINING PROTEIN"/>
    <property type="match status" value="1"/>
</dbReference>
<proteinExistence type="predicted"/>
<feature type="region of interest" description="Disordered" evidence="10">
    <location>
        <begin position="382"/>
        <end position="404"/>
    </location>
</feature>
<dbReference type="eggNOG" id="ENOG502QRF8">
    <property type="taxonomic scope" value="Eukaryota"/>
</dbReference>
<dbReference type="InterPro" id="IPR032675">
    <property type="entry name" value="LRR_dom_sf"/>
</dbReference>
<evidence type="ECO:0000259" key="12">
    <source>
        <dbReference type="PROSITE" id="PS50011"/>
    </source>
</evidence>
<feature type="compositionally biased region" description="Basic and acidic residues" evidence="10">
    <location>
        <begin position="382"/>
        <end position="395"/>
    </location>
</feature>
<dbReference type="OrthoDB" id="346907at2759"/>
<evidence type="ECO:0000256" key="7">
    <source>
        <dbReference type="ARBA" id="ARBA00022989"/>
    </source>
</evidence>
<keyword evidence="7 11" id="KW-1133">Transmembrane helix</keyword>
<dbReference type="InterPro" id="IPR013210">
    <property type="entry name" value="LRR_N_plant-typ"/>
</dbReference>
<dbReference type="FunFam" id="3.80.10.10:FF:000722">
    <property type="entry name" value="Leucine-rich repeat receptor-like protein kinase"/>
    <property type="match status" value="1"/>
</dbReference>
<evidence type="ECO:0000256" key="11">
    <source>
        <dbReference type="SAM" id="Phobius"/>
    </source>
</evidence>
<dbReference type="Proteomes" id="UP000017836">
    <property type="component" value="Unassembled WGS sequence"/>
</dbReference>
<organism evidence="13 14">
    <name type="scientific">Amborella trichopoda</name>
    <dbReference type="NCBI Taxonomy" id="13333"/>
    <lineage>
        <taxon>Eukaryota</taxon>
        <taxon>Viridiplantae</taxon>
        <taxon>Streptophyta</taxon>
        <taxon>Embryophyta</taxon>
        <taxon>Tracheophyta</taxon>
        <taxon>Spermatophyta</taxon>
        <taxon>Magnoliopsida</taxon>
        <taxon>Amborellales</taxon>
        <taxon>Amborellaceae</taxon>
        <taxon>Amborella</taxon>
    </lineage>
</organism>
<dbReference type="AlphaFoldDB" id="W1PCM6"/>
<name>W1PCM6_AMBTC</name>
<feature type="transmembrane region" description="Helical" evidence="11">
    <location>
        <begin position="351"/>
        <end position="372"/>
    </location>
</feature>
<dbReference type="Gene3D" id="3.30.200.20">
    <property type="entry name" value="Phosphorylase Kinase, domain 1"/>
    <property type="match status" value="1"/>
</dbReference>
<evidence type="ECO:0000313" key="14">
    <source>
        <dbReference type="Proteomes" id="UP000017836"/>
    </source>
</evidence>
<gene>
    <name evidence="13" type="ORF">AMTR_s00006p00212720</name>
</gene>
<dbReference type="OMA" id="NMQKNTH"/>
<keyword evidence="6" id="KW-0677">Repeat</keyword>
<dbReference type="KEGG" id="atr:18433876"/>
<dbReference type="Gramene" id="ERN05693">
    <property type="protein sequence ID" value="ERN05693"/>
    <property type="gene ID" value="AMTR_s00006p00212720"/>
</dbReference>
<dbReference type="Pfam" id="PF00560">
    <property type="entry name" value="LRR_1"/>
    <property type="match status" value="6"/>
</dbReference>
<evidence type="ECO:0000313" key="13">
    <source>
        <dbReference type="EMBL" id="ERN05693.1"/>
    </source>
</evidence>
<feature type="domain" description="Protein kinase" evidence="12">
    <location>
        <begin position="470"/>
        <end position="783"/>
    </location>
</feature>
<dbReference type="PANTHER" id="PTHR48007">
    <property type="entry name" value="LEUCINE-RICH REPEAT RECEPTOR-LIKE PROTEIN KINASE PXC1"/>
    <property type="match status" value="1"/>
</dbReference>
<dbReference type="Pfam" id="PF07714">
    <property type="entry name" value="PK_Tyr_Ser-Thr"/>
    <property type="match status" value="1"/>
</dbReference>
<dbReference type="Gene3D" id="1.10.510.10">
    <property type="entry name" value="Transferase(Phosphotransferase) domain 1"/>
    <property type="match status" value="1"/>
</dbReference>
<evidence type="ECO:0000256" key="9">
    <source>
        <dbReference type="ARBA" id="ARBA00023180"/>
    </source>
</evidence>
<keyword evidence="4 11" id="KW-0812">Transmembrane</keyword>
<evidence type="ECO:0000256" key="3">
    <source>
        <dbReference type="ARBA" id="ARBA00022614"/>
    </source>
</evidence>
<dbReference type="GO" id="GO:0005524">
    <property type="term" value="F:ATP binding"/>
    <property type="evidence" value="ECO:0007669"/>
    <property type="project" value="InterPro"/>
</dbReference>
<dbReference type="EMBL" id="KI393980">
    <property type="protein sequence ID" value="ERN05693.1"/>
    <property type="molecule type" value="Genomic_DNA"/>
</dbReference>
<dbReference type="InterPro" id="IPR001611">
    <property type="entry name" value="Leu-rich_rpt"/>
</dbReference>
<evidence type="ECO:0000256" key="5">
    <source>
        <dbReference type="ARBA" id="ARBA00022729"/>
    </source>
</evidence>
<evidence type="ECO:0000256" key="1">
    <source>
        <dbReference type="ARBA" id="ARBA00004167"/>
    </source>
</evidence>
<dbReference type="InterPro" id="IPR000719">
    <property type="entry name" value="Prot_kinase_dom"/>
</dbReference>
<protein>
    <recommendedName>
        <fullName evidence="12">Protein kinase domain-containing protein</fullName>
    </recommendedName>
</protein>
<evidence type="ECO:0000256" key="10">
    <source>
        <dbReference type="SAM" id="MobiDB-lite"/>
    </source>
</evidence>
<keyword evidence="5" id="KW-0732">Signal</keyword>
<dbReference type="GO" id="GO:0004672">
    <property type="term" value="F:protein kinase activity"/>
    <property type="evidence" value="ECO:0007669"/>
    <property type="project" value="InterPro"/>
</dbReference>
<feature type="region of interest" description="Disordered" evidence="10">
    <location>
        <begin position="418"/>
        <end position="453"/>
    </location>
</feature>
<sequence length="783" mass="84277">MASLLLIFLFQFLVVVVNNGFLGLGLNSDGVLLLSLKYSVMSDPLSSLESWNYSDSTPCSWNGITCSVIQAQNNELRVTSLVLQGNQLLGSIPLELGYIDHLRLLDLSNNLFNGTIPLSLFSSTELETLSLANNKLFGKLPANITGNFTHLRNLNLSFNALSGEIPSSLAQAPELISLSLSNNFFSGSLPSGFGSNSSMPTEVLDFSSNLLNGSLPEDLGGNIQYLNLSLNRFSGEIPASLGSKLLENATLDLSNNNFTGSVPDSGAFVVQKPESFSGNPGLCGRPLKILCYAPATLSDPPPNSTTSPPAIAAIPNTLGAQAPVATTVTNKNGSTVVTRNQSNNKGLKPGAIAAIVVGDFAGLGLLAMVILYKYQVKKKNRKGEVKNGEKMRKQSIEQGGLKVDSTLQDGGHLSSWYCLRTGGNDREDNTSESTTGSSDTEDEEQKKREGGGKLVTVDGDTELELERLLKASAYILGASGSSIVYKAVLEDGSMLAVRRIGECGVDKMKDFEGQVRIIAKARHPNLVQLRGFYWGPDEKLLIYDYVPNGSLSSAFYGKMGGSSSPFHLPWEARLMIGKGVARGLAYLHEKKYVHGNLKPSNILLGQDLEPCISDFGLDRLVANNQGKASSSAALHFGSQRSTLSKDSLQSPVAAPDLLMSGSPGSSRNFISPYQAPETLKTLKPTQKWDVYSYGIVFLELITGKPPSEKDFNHWNARVLEEKGRALWAMDPALRSELQGKEEAVMLCLRIGFCCAASVPQKRPAMKEVLQSLEKIPSLPATTH</sequence>
<comment type="subcellular location">
    <subcellularLocation>
        <location evidence="1">Membrane</location>
        <topology evidence="1">Single-pass membrane protein</topology>
    </subcellularLocation>
</comment>
<dbReference type="HOGENOM" id="CLU_000288_92_6_1"/>
<dbReference type="InterPro" id="IPR046959">
    <property type="entry name" value="PRK1-6/SRF4-like"/>
</dbReference>
<keyword evidence="9" id="KW-0325">Glycoprotein</keyword>
<dbReference type="Pfam" id="PF08263">
    <property type="entry name" value="LRRNT_2"/>
    <property type="match status" value="1"/>
</dbReference>
<dbReference type="GO" id="GO:0016020">
    <property type="term" value="C:membrane"/>
    <property type="evidence" value="ECO:0007669"/>
    <property type="project" value="UniProtKB-SubCell"/>
</dbReference>
<dbReference type="Gene3D" id="3.80.10.10">
    <property type="entry name" value="Ribonuclease Inhibitor"/>
    <property type="match status" value="2"/>
</dbReference>
<dbReference type="SUPFAM" id="SSF56112">
    <property type="entry name" value="Protein kinase-like (PK-like)"/>
    <property type="match status" value="1"/>
</dbReference>
<keyword evidence="3" id="KW-0433">Leucine-rich repeat</keyword>
<reference evidence="14" key="1">
    <citation type="journal article" date="2013" name="Science">
        <title>The Amborella genome and the evolution of flowering plants.</title>
        <authorList>
            <consortium name="Amborella Genome Project"/>
        </authorList>
    </citation>
    <scope>NUCLEOTIDE SEQUENCE [LARGE SCALE GENOMIC DNA]</scope>
</reference>
<dbReference type="PROSITE" id="PS50011">
    <property type="entry name" value="PROTEIN_KINASE_DOM"/>
    <property type="match status" value="1"/>
</dbReference>
<evidence type="ECO:0000256" key="6">
    <source>
        <dbReference type="ARBA" id="ARBA00022737"/>
    </source>
</evidence>
<evidence type="ECO:0000256" key="2">
    <source>
        <dbReference type="ARBA" id="ARBA00022553"/>
    </source>
</evidence>
<dbReference type="InterPro" id="IPR001245">
    <property type="entry name" value="Ser-Thr/Tyr_kinase_cat_dom"/>
</dbReference>
<dbReference type="SUPFAM" id="SSF52058">
    <property type="entry name" value="L domain-like"/>
    <property type="match status" value="1"/>
</dbReference>
<evidence type="ECO:0000256" key="8">
    <source>
        <dbReference type="ARBA" id="ARBA00023136"/>
    </source>
</evidence>
<keyword evidence="2" id="KW-0597">Phosphoprotein</keyword>